<reference evidence="2" key="1">
    <citation type="submission" date="2021-09" db="EMBL/GenBank/DDBJ databases">
        <authorList>
            <consortium name="AG Swart"/>
            <person name="Singh M."/>
            <person name="Singh A."/>
            <person name="Seah K."/>
            <person name="Emmerich C."/>
        </authorList>
    </citation>
    <scope>NUCLEOTIDE SEQUENCE</scope>
    <source>
        <strain evidence="2">ATCC30299</strain>
    </source>
</reference>
<evidence type="ECO:0000256" key="1">
    <source>
        <dbReference type="SAM" id="Phobius"/>
    </source>
</evidence>
<keyword evidence="1" id="KW-0472">Membrane</keyword>
<keyword evidence="1" id="KW-0812">Transmembrane</keyword>
<keyword evidence="1" id="KW-1133">Transmembrane helix</keyword>
<name>A0AAU9JZC6_9CILI</name>
<evidence type="ECO:0000313" key="3">
    <source>
        <dbReference type="Proteomes" id="UP001162131"/>
    </source>
</evidence>
<sequence>MSSQIPLKYEWPYVQYLPRDEVKSYQSTLPEDFSNIRVRQIIPTPIWQRPQLGYEPEPTYLSHEVERNIEEGKAHSLIVLGSYSVLLYASMWSMAKWYNSNIVKNYIYFKSETWPSYLKLRALPVAACVWTVLYAFYYN</sequence>
<dbReference type="Proteomes" id="UP001162131">
    <property type="component" value="Unassembled WGS sequence"/>
</dbReference>
<keyword evidence="3" id="KW-1185">Reference proteome</keyword>
<accession>A0AAU9JZC6</accession>
<dbReference type="EMBL" id="CAJZBQ010000053">
    <property type="protein sequence ID" value="CAG9331094.1"/>
    <property type="molecule type" value="Genomic_DNA"/>
</dbReference>
<organism evidence="2 3">
    <name type="scientific">Blepharisma stoltei</name>
    <dbReference type="NCBI Taxonomy" id="1481888"/>
    <lineage>
        <taxon>Eukaryota</taxon>
        <taxon>Sar</taxon>
        <taxon>Alveolata</taxon>
        <taxon>Ciliophora</taxon>
        <taxon>Postciliodesmatophora</taxon>
        <taxon>Heterotrichea</taxon>
        <taxon>Heterotrichida</taxon>
        <taxon>Blepharismidae</taxon>
        <taxon>Blepharisma</taxon>
    </lineage>
</organism>
<evidence type="ECO:0000313" key="2">
    <source>
        <dbReference type="EMBL" id="CAG9331094.1"/>
    </source>
</evidence>
<feature type="transmembrane region" description="Helical" evidence="1">
    <location>
        <begin position="77"/>
        <end position="98"/>
    </location>
</feature>
<feature type="transmembrane region" description="Helical" evidence="1">
    <location>
        <begin position="118"/>
        <end position="137"/>
    </location>
</feature>
<proteinExistence type="predicted"/>
<dbReference type="AlphaFoldDB" id="A0AAU9JZC6"/>
<protein>
    <submittedName>
        <fullName evidence="2">Uncharacterized protein</fullName>
    </submittedName>
</protein>
<comment type="caution">
    <text evidence="2">The sequence shown here is derived from an EMBL/GenBank/DDBJ whole genome shotgun (WGS) entry which is preliminary data.</text>
</comment>
<gene>
    <name evidence="2" type="ORF">BSTOLATCC_MIC53174</name>
</gene>